<comment type="caution">
    <text evidence="2">The sequence shown here is derived from an EMBL/GenBank/DDBJ whole genome shotgun (WGS) entry which is preliminary data.</text>
</comment>
<evidence type="ECO:0000313" key="3">
    <source>
        <dbReference type="Proteomes" id="UP000886998"/>
    </source>
</evidence>
<keyword evidence="2" id="KW-0418">Kinase</keyword>
<reference evidence="2" key="1">
    <citation type="submission" date="2020-08" db="EMBL/GenBank/DDBJ databases">
        <title>Multicomponent nature underlies the extraordinary mechanical properties of spider dragline silk.</title>
        <authorList>
            <person name="Kono N."/>
            <person name="Nakamura H."/>
            <person name="Mori M."/>
            <person name="Yoshida Y."/>
            <person name="Ohtoshi R."/>
            <person name="Malay A.D."/>
            <person name="Moran D.A.P."/>
            <person name="Tomita M."/>
            <person name="Numata K."/>
            <person name="Arakawa K."/>
        </authorList>
    </citation>
    <scope>NUCLEOTIDE SEQUENCE</scope>
</reference>
<protein>
    <submittedName>
        <fullName evidence="2">NUAK family SNF1-like kinase 1</fullName>
    </submittedName>
</protein>
<dbReference type="EMBL" id="BMAV01026825">
    <property type="protein sequence ID" value="GFS53635.1"/>
    <property type="molecule type" value="Genomic_DNA"/>
</dbReference>
<organism evidence="2 3">
    <name type="scientific">Trichonephila inaurata madagascariensis</name>
    <dbReference type="NCBI Taxonomy" id="2747483"/>
    <lineage>
        <taxon>Eukaryota</taxon>
        <taxon>Metazoa</taxon>
        <taxon>Ecdysozoa</taxon>
        <taxon>Arthropoda</taxon>
        <taxon>Chelicerata</taxon>
        <taxon>Arachnida</taxon>
        <taxon>Araneae</taxon>
        <taxon>Araneomorphae</taxon>
        <taxon>Entelegynae</taxon>
        <taxon>Araneoidea</taxon>
        <taxon>Nephilidae</taxon>
        <taxon>Trichonephila</taxon>
        <taxon>Trichonephila inaurata</taxon>
    </lineage>
</organism>
<sequence>MFLVTAPRHQRYVRQFSTSKDGSITVESSSPTGVRVEQVSGRTPAQPVVQMRVSINRGNRENPVVSPPPQASKGLWEQQDTSRTLRQDIKVDRSPSPVPGIRQFSTEVQHCIGGNNETPQMSVQCEVTNSDKQTSLNPPTGKSSPYKIHLPAESSIWDMACPPPCMDSSSELTNINKHDLSESHGERYSLVYTDLNHRPKNLPSFQSEYDPGQVSTNSQSLSLSSNGANTPDSLEDLSVDQPSVPDSSLKMINGEVQSTSDPVSGLRVDVKPLGVLWSSCNSQVEVKAESKSYVTYVQNAPSAPSSVHSDESGRNDKQRKCLEKTSSEIGSIWNQKNACHTFDLLKNLLSDDGLESFSSSKCVLSSSHSKTNRNNCPDLTTNNENTLGQNPVVIDKRIAVIDNIELEYGDKFHKMPSLMDDLQSPKEVLRQAMKICESFK</sequence>
<keyword evidence="2" id="KW-0808">Transferase</keyword>
<gene>
    <name evidence="2" type="primary">NUAK1</name>
    <name evidence="2" type="ORF">TNIN_494331</name>
</gene>
<dbReference type="OrthoDB" id="193931at2759"/>
<feature type="region of interest" description="Disordered" evidence="1">
    <location>
        <begin position="199"/>
        <end position="249"/>
    </location>
</feature>
<keyword evidence="3" id="KW-1185">Reference proteome</keyword>
<name>A0A8X6MFH4_9ARAC</name>
<feature type="compositionally biased region" description="Low complexity" evidence="1">
    <location>
        <begin position="215"/>
        <end position="226"/>
    </location>
</feature>
<evidence type="ECO:0000256" key="1">
    <source>
        <dbReference type="SAM" id="MobiDB-lite"/>
    </source>
</evidence>
<accession>A0A8X6MFH4</accession>
<proteinExistence type="predicted"/>
<feature type="compositionally biased region" description="Basic and acidic residues" evidence="1">
    <location>
        <begin position="308"/>
        <end position="321"/>
    </location>
</feature>
<dbReference type="AlphaFoldDB" id="A0A8X6MFH4"/>
<dbReference type="GO" id="GO:0016301">
    <property type="term" value="F:kinase activity"/>
    <property type="evidence" value="ECO:0007669"/>
    <property type="project" value="UniProtKB-KW"/>
</dbReference>
<dbReference type="Proteomes" id="UP000886998">
    <property type="component" value="Unassembled WGS sequence"/>
</dbReference>
<feature type="region of interest" description="Disordered" evidence="1">
    <location>
        <begin position="55"/>
        <end position="78"/>
    </location>
</feature>
<evidence type="ECO:0000313" key="2">
    <source>
        <dbReference type="EMBL" id="GFS53635.1"/>
    </source>
</evidence>
<feature type="region of interest" description="Disordered" evidence="1">
    <location>
        <begin position="300"/>
        <end position="321"/>
    </location>
</feature>